<evidence type="ECO:0000313" key="8">
    <source>
        <dbReference type="Proteomes" id="UP000183508"/>
    </source>
</evidence>
<dbReference type="eggNOG" id="COG1653">
    <property type="taxonomic scope" value="Bacteria"/>
</dbReference>
<dbReference type="SUPFAM" id="SSF53850">
    <property type="entry name" value="Periplasmic binding protein-like II"/>
    <property type="match status" value="1"/>
</dbReference>
<protein>
    <submittedName>
        <fullName evidence="7">Multiple sugar transport system substrate-binding protein/sn-glycerol 3-phosphate transport system substrate-binding protein</fullName>
    </submittedName>
</protein>
<feature type="chain" id="PRO_5038443427" evidence="6">
    <location>
        <begin position="21"/>
        <end position="427"/>
    </location>
</feature>
<reference evidence="8" key="1">
    <citation type="submission" date="2016-10" db="EMBL/GenBank/DDBJ databases">
        <authorList>
            <person name="Varghese N."/>
        </authorList>
    </citation>
    <scope>NUCLEOTIDE SEQUENCE [LARGE SCALE GENOMIC DNA]</scope>
    <source>
        <strain evidence="8">DSM 17980</strain>
    </source>
</reference>
<keyword evidence="7" id="KW-0762">Sugar transport</keyword>
<evidence type="ECO:0000256" key="5">
    <source>
        <dbReference type="ARBA" id="ARBA00022764"/>
    </source>
</evidence>
<evidence type="ECO:0000256" key="6">
    <source>
        <dbReference type="SAM" id="SignalP"/>
    </source>
</evidence>
<dbReference type="OrthoDB" id="9795467at2"/>
<dbReference type="RefSeq" id="WP_074951138.1">
    <property type="nucleotide sequence ID" value="NZ_FPBV01000006.1"/>
</dbReference>
<keyword evidence="3" id="KW-0813">Transport</keyword>
<dbReference type="InterPro" id="IPR006061">
    <property type="entry name" value="SBP_1_CS"/>
</dbReference>
<evidence type="ECO:0000313" key="7">
    <source>
        <dbReference type="EMBL" id="SFU71679.1"/>
    </source>
</evidence>
<evidence type="ECO:0000256" key="2">
    <source>
        <dbReference type="ARBA" id="ARBA00008520"/>
    </source>
</evidence>
<dbReference type="PANTHER" id="PTHR43649">
    <property type="entry name" value="ARABINOSE-BINDING PROTEIN-RELATED"/>
    <property type="match status" value="1"/>
</dbReference>
<dbReference type="PANTHER" id="PTHR43649:SF31">
    <property type="entry name" value="SN-GLYCEROL-3-PHOSPHATE-BINDING PERIPLASMIC PROTEIN UGPB"/>
    <property type="match status" value="1"/>
</dbReference>
<dbReference type="EMBL" id="FPBV01000006">
    <property type="protein sequence ID" value="SFU71679.1"/>
    <property type="molecule type" value="Genomic_DNA"/>
</dbReference>
<keyword evidence="4 6" id="KW-0732">Signal</keyword>
<dbReference type="GO" id="GO:0030313">
    <property type="term" value="C:cell envelope"/>
    <property type="evidence" value="ECO:0007669"/>
    <property type="project" value="UniProtKB-SubCell"/>
</dbReference>
<dbReference type="GO" id="GO:0055085">
    <property type="term" value="P:transmembrane transport"/>
    <property type="evidence" value="ECO:0007669"/>
    <property type="project" value="InterPro"/>
</dbReference>
<dbReference type="Proteomes" id="UP000183508">
    <property type="component" value="Unassembled WGS sequence"/>
</dbReference>
<dbReference type="CDD" id="cd14748">
    <property type="entry name" value="PBP2_UgpB"/>
    <property type="match status" value="1"/>
</dbReference>
<comment type="subcellular location">
    <subcellularLocation>
        <location evidence="1">Cell envelope</location>
    </subcellularLocation>
</comment>
<proteinExistence type="inferred from homology"/>
<accession>A0A1I7IFH5</accession>
<keyword evidence="8" id="KW-1185">Reference proteome</keyword>
<feature type="signal peptide" evidence="6">
    <location>
        <begin position="1"/>
        <end position="20"/>
    </location>
</feature>
<evidence type="ECO:0000256" key="4">
    <source>
        <dbReference type="ARBA" id="ARBA00022729"/>
    </source>
</evidence>
<dbReference type="PROSITE" id="PS51257">
    <property type="entry name" value="PROKAR_LIPOPROTEIN"/>
    <property type="match status" value="1"/>
</dbReference>
<dbReference type="InterPro" id="IPR006059">
    <property type="entry name" value="SBP"/>
</dbReference>
<dbReference type="STRING" id="392015.SAMN05421543_106190"/>
<evidence type="ECO:0000256" key="1">
    <source>
        <dbReference type="ARBA" id="ARBA00004196"/>
    </source>
</evidence>
<dbReference type="Pfam" id="PF13416">
    <property type="entry name" value="SBP_bac_8"/>
    <property type="match status" value="1"/>
</dbReference>
<name>A0A1I7IFH5_9BACL</name>
<keyword evidence="5" id="KW-0574">Periplasm</keyword>
<dbReference type="InterPro" id="IPR050490">
    <property type="entry name" value="Bact_solute-bd_prot1"/>
</dbReference>
<dbReference type="PROSITE" id="PS01037">
    <property type="entry name" value="SBP_BACTERIAL_1"/>
    <property type="match status" value="1"/>
</dbReference>
<sequence length="427" mass="45982">MKKRWLATGAAVVLSTTLVAGCGGQAPGNAANTSGNATAGTAPAGQVTITFYEAMPGALGDELKKLTDQFQQQNPNIKVELVYNGSYTTQKQKLTAAIAAHKPPTLAQVQETWETEYYNNGLLQPVQDLLPKETVDDLIQIWKDDNSYDGKLVSVPFNKSAYVLFYNPDDFAKAGITKPPATWDELEQDAIQITKATGIPGLAFQGNYYTFEMLLRQAGGKVLTDDQKQAAFGDDAGKKALSFMRKLVIDDKAATAIGGNAYLSDGFNTHKYAMDLDSTASMSFIKNVKFKVAPLPGDVQKAVPTAGTNIVLFKDATPEQQQAAAKYLDFLISKDNTIEWAKATGYLPVRKSALDDPAWKAVVSQNPNLGVAPGELENAYFSPRLAELYSGQNDVTTQIGNMLAGKQSVDDTLKKSVDAITQALAGK</sequence>
<dbReference type="AlphaFoldDB" id="A0A1I7IFH5"/>
<gene>
    <name evidence="7" type="ORF">SAMN05421543_106190</name>
</gene>
<organism evidence="7 8">
    <name type="scientific">Alicyclobacillus macrosporangiidus</name>
    <dbReference type="NCBI Taxonomy" id="392015"/>
    <lineage>
        <taxon>Bacteria</taxon>
        <taxon>Bacillati</taxon>
        <taxon>Bacillota</taxon>
        <taxon>Bacilli</taxon>
        <taxon>Bacillales</taxon>
        <taxon>Alicyclobacillaceae</taxon>
        <taxon>Alicyclobacillus</taxon>
    </lineage>
</organism>
<comment type="similarity">
    <text evidence="2">Belongs to the bacterial solute-binding protein 1 family.</text>
</comment>
<evidence type="ECO:0000256" key="3">
    <source>
        <dbReference type="ARBA" id="ARBA00022448"/>
    </source>
</evidence>
<dbReference type="Gene3D" id="3.40.190.10">
    <property type="entry name" value="Periplasmic binding protein-like II"/>
    <property type="match status" value="2"/>
</dbReference>